<protein>
    <submittedName>
        <fullName evidence="1">Uncharacterized protein</fullName>
    </submittedName>
</protein>
<evidence type="ECO:0000313" key="2">
    <source>
        <dbReference type="Proteomes" id="UP000299102"/>
    </source>
</evidence>
<proteinExistence type="predicted"/>
<dbReference type="AlphaFoldDB" id="A0A4C1TVW5"/>
<gene>
    <name evidence="1" type="ORF">EVAR_12942_1</name>
</gene>
<evidence type="ECO:0000313" key="1">
    <source>
        <dbReference type="EMBL" id="GBP18159.1"/>
    </source>
</evidence>
<dbReference type="Proteomes" id="UP000299102">
    <property type="component" value="Unassembled WGS sequence"/>
</dbReference>
<dbReference type="OrthoDB" id="6932286at2759"/>
<name>A0A4C1TVW5_EUMVA</name>
<keyword evidence="2" id="KW-1185">Reference proteome</keyword>
<comment type="caution">
    <text evidence="1">The sequence shown here is derived from an EMBL/GenBank/DDBJ whole genome shotgun (WGS) entry which is preliminary data.</text>
</comment>
<dbReference type="EMBL" id="BGZK01000093">
    <property type="protein sequence ID" value="GBP18159.1"/>
    <property type="molecule type" value="Genomic_DNA"/>
</dbReference>
<sequence>MQFVFTVFRVYHHVQSWLGRHQNPEDWGRKKHASIWMPIQAFKLPAPVWGITGVKIGVIVGGFYHSVAEKYLPTIFFCTLCGLRATIDYYRPCGKYVQNFTSGAGGLMHCPKNGART</sequence>
<accession>A0A4C1TVW5</accession>
<organism evidence="1 2">
    <name type="scientific">Eumeta variegata</name>
    <name type="common">Bagworm moth</name>
    <name type="synonym">Eumeta japonica</name>
    <dbReference type="NCBI Taxonomy" id="151549"/>
    <lineage>
        <taxon>Eukaryota</taxon>
        <taxon>Metazoa</taxon>
        <taxon>Ecdysozoa</taxon>
        <taxon>Arthropoda</taxon>
        <taxon>Hexapoda</taxon>
        <taxon>Insecta</taxon>
        <taxon>Pterygota</taxon>
        <taxon>Neoptera</taxon>
        <taxon>Endopterygota</taxon>
        <taxon>Lepidoptera</taxon>
        <taxon>Glossata</taxon>
        <taxon>Ditrysia</taxon>
        <taxon>Tineoidea</taxon>
        <taxon>Psychidae</taxon>
        <taxon>Oiketicinae</taxon>
        <taxon>Eumeta</taxon>
    </lineage>
</organism>
<reference evidence="1 2" key="1">
    <citation type="journal article" date="2019" name="Commun. Biol.">
        <title>The bagworm genome reveals a unique fibroin gene that provides high tensile strength.</title>
        <authorList>
            <person name="Kono N."/>
            <person name="Nakamura H."/>
            <person name="Ohtoshi R."/>
            <person name="Tomita M."/>
            <person name="Numata K."/>
            <person name="Arakawa K."/>
        </authorList>
    </citation>
    <scope>NUCLEOTIDE SEQUENCE [LARGE SCALE GENOMIC DNA]</scope>
</reference>